<sequence>MQIKFIISALAALAVANPVPAEEINARGIDHAKITTIRLQSYNYALTQINQYPTAAQIAQAKTWWPAYTYSFPEPNPVWPTDLWSWYYCYSTYPQYTYTYWNYWNPLCPDYTPVSHK</sequence>
<feature type="signal peptide" evidence="1">
    <location>
        <begin position="1"/>
        <end position="21"/>
    </location>
</feature>
<dbReference type="Proteomes" id="UP000073492">
    <property type="component" value="Unassembled WGS sequence"/>
</dbReference>
<protein>
    <submittedName>
        <fullName evidence="2">Uncharacterized protein</fullName>
    </submittedName>
</protein>
<evidence type="ECO:0000313" key="3">
    <source>
        <dbReference type="Proteomes" id="UP000073492"/>
    </source>
</evidence>
<gene>
    <name evidence="2" type="ORF">AC579_1881</name>
</gene>
<dbReference type="OrthoDB" id="10395417at2759"/>
<proteinExistence type="predicted"/>
<comment type="caution">
    <text evidence="2">The sequence shown here is derived from an EMBL/GenBank/DDBJ whole genome shotgun (WGS) entry which is preliminary data.</text>
</comment>
<accession>A0A139HZS3</accession>
<feature type="chain" id="PRO_5007297068" evidence="1">
    <location>
        <begin position="22"/>
        <end position="117"/>
    </location>
</feature>
<evidence type="ECO:0000313" key="2">
    <source>
        <dbReference type="EMBL" id="KXT07842.1"/>
    </source>
</evidence>
<dbReference type="AlphaFoldDB" id="A0A139HZS3"/>
<keyword evidence="3" id="KW-1185">Reference proteome</keyword>
<dbReference type="EMBL" id="LFZO01000522">
    <property type="protein sequence ID" value="KXT07842.1"/>
    <property type="molecule type" value="Genomic_DNA"/>
</dbReference>
<reference evidence="2 3" key="1">
    <citation type="submission" date="2015-07" db="EMBL/GenBank/DDBJ databases">
        <title>Comparative genomics of the Sigatoka disease complex on banana suggests a link between parallel evolutionary changes in Pseudocercospora fijiensis and Pseudocercospora eumusae and increased virulence on the banana host.</title>
        <authorList>
            <person name="Chang T.-C."/>
            <person name="Salvucci A."/>
            <person name="Crous P.W."/>
            <person name="Stergiopoulos I."/>
        </authorList>
    </citation>
    <scope>NUCLEOTIDE SEQUENCE [LARGE SCALE GENOMIC DNA]</scope>
    <source>
        <strain evidence="2 3">CBS 116634</strain>
    </source>
</reference>
<keyword evidence="1" id="KW-0732">Signal</keyword>
<evidence type="ECO:0000256" key="1">
    <source>
        <dbReference type="SAM" id="SignalP"/>
    </source>
</evidence>
<organism evidence="2 3">
    <name type="scientific">Pseudocercospora musae</name>
    <dbReference type="NCBI Taxonomy" id="113226"/>
    <lineage>
        <taxon>Eukaryota</taxon>
        <taxon>Fungi</taxon>
        <taxon>Dikarya</taxon>
        <taxon>Ascomycota</taxon>
        <taxon>Pezizomycotina</taxon>
        <taxon>Dothideomycetes</taxon>
        <taxon>Dothideomycetidae</taxon>
        <taxon>Mycosphaerellales</taxon>
        <taxon>Mycosphaerellaceae</taxon>
        <taxon>Pseudocercospora</taxon>
    </lineage>
</organism>
<name>A0A139HZS3_9PEZI</name>